<dbReference type="Proteomes" id="UP000054988">
    <property type="component" value="Unassembled WGS sequence"/>
</dbReference>
<dbReference type="AlphaFoldDB" id="A0A0W0F0M3"/>
<keyword evidence="1 3" id="KW-0378">Hydrolase</keyword>
<gene>
    <name evidence="3" type="ORF">WG66_17536</name>
</gene>
<reference evidence="3 4" key="1">
    <citation type="submission" date="2015-12" db="EMBL/GenBank/DDBJ databases">
        <title>Draft genome sequence of Moniliophthora roreri, the causal agent of frosty pod rot of cacao.</title>
        <authorList>
            <person name="Aime M.C."/>
            <person name="Diaz-Valderrama J.R."/>
            <person name="Kijpornyongpan T."/>
            <person name="Phillips-Mora W."/>
        </authorList>
    </citation>
    <scope>NUCLEOTIDE SEQUENCE [LARGE SCALE GENOMIC DNA]</scope>
    <source>
        <strain evidence="3 4">MCA 2952</strain>
    </source>
</reference>
<evidence type="ECO:0000313" key="3">
    <source>
        <dbReference type="EMBL" id="KTB29867.1"/>
    </source>
</evidence>
<evidence type="ECO:0000313" key="4">
    <source>
        <dbReference type="Proteomes" id="UP000054988"/>
    </source>
</evidence>
<proteinExistence type="inferred from homology"/>
<accession>A0A0W0F0M3</accession>
<dbReference type="InterPro" id="IPR012341">
    <property type="entry name" value="6hp_glycosidase-like_sf"/>
</dbReference>
<evidence type="ECO:0000256" key="2">
    <source>
        <dbReference type="ARBA" id="ARBA00038358"/>
    </source>
</evidence>
<organism evidence="3 4">
    <name type="scientific">Moniliophthora roreri</name>
    <name type="common">Frosty pod rot fungus</name>
    <name type="synonym">Monilia roreri</name>
    <dbReference type="NCBI Taxonomy" id="221103"/>
    <lineage>
        <taxon>Eukaryota</taxon>
        <taxon>Fungi</taxon>
        <taxon>Dikarya</taxon>
        <taxon>Basidiomycota</taxon>
        <taxon>Agaricomycotina</taxon>
        <taxon>Agaricomycetes</taxon>
        <taxon>Agaricomycetidae</taxon>
        <taxon>Agaricales</taxon>
        <taxon>Marasmiineae</taxon>
        <taxon>Marasmiaceae</taxon>
        <taxon>Moniliophthora</taxon>
    </lineage>
</organism>
<dbReference type="EMBL" id="LATX01002407">
    <property type="protein sequence ID" value="KTB29867.1"/>
    <property type="molecule type" value="Genomic_DNA"/>
</dbReference>
<dbReference type="SUPFAM" id="SSF48208">
    <property type="entry name" value="Six-hairpin glycosidases"/>
    <property type="match status" value="1"/>
</dbReference>
<sequence>MLSDFQNLLHNSLLLIGYVGTGRANLPPMNELFSPLIPQKVARTYNALPNPIQYPQWTNRGEPGHWQYFAPDTWTSGFFPQTLYEMHTRQTLCPGDKGGQGTDWVEWGRRASTGLANLPGHNTQGHDVGFLSFPFIEELAINPQNETAKKIVNAFARDLAARFNSKVGATRSWDTSDPTRFQVIIDNMMNLELLFVSEELTGNKTLGDIARAHADTTMKNHIREDGSTWHVVEYTTTTGNAVRKYTAQGYSDDSTWARGQAWGIYGFANMYNRTKNPDYLKTARRLASYFLNNLPKDGIVPWDFKAPLNDPKNFGVRPADSSAATVAATGLLLLADIETDWWAAESWITGAVKLLDNISKLAWKPSWESLLSNGTVNWPAGNYLTGIVYGDLYFIKAGNDLIKLGLAEC</sequence>
<dbReference type="GO" id="GO:0052757">
    <property type="term" value="F:chondroitin hydrolase activity"/>
    <property type="evidence" value="ECO:0007669"/>
    <property type="project" value="TreeGrafter"/>
</dbReference>
<dbReference type="InterPro" id="IPR008928">
    <property type="entry name" value="6-hairpin_glycosidase_sf"/>
</dbReference>
<dbReference type="PANTHER" id="PTHR36845">
    <property type="entry name" value="HYDROLASE, PUTATIVE (AFU_ORTHOLOGUE AFUA_7G05090)-RELATED"/>
    <property type="match status" value="1"/>
</dbReference>
<protein>
    <submittedName>
        <fullName evidence="3">Putative glycoside hydrolase family 88 protein</fullName>
    </submittedName>
</protein>
<dbReference type="PANTHER" id="PTHR36845:SF1">
    <property type="entry name" value="HYDROLASE, PUTATIVE (AFU_ORTHOLOGUE AFUA_7G05090)-RELATED"/>
    <property type="match status" value="1"/>
</dbReference>
<dbReference type="Gene3D" id="1.50.10.10">
    <property type="match status" value="1"/>
</dbReference>
<comment type="similarity">
    <text evidence="2">Belongs to the glycosyl hydrolase 88 family.</text>
</comment>
<name>A0A0W0F0M3_MONRR</name>
<comment type="caution">
    <text evidence="3">The sequence shown here is derived from an EMBL/GenBank/DDBJ whole genome shotgun (WGS) entry which is preliminary data.</text>
</comment>
<dbReference type="GO" id="GO:0000272">
    <property type="term" value="P:polysaccharide catabolic process"/>
    <property type="evidence" value="ECO:0007669"/>
    <property type="project" value="TreeGrafter"/>
</dbReference>
<dbReference type="eggNOG" id="ENOG502S0YB">
    <property type="taxonomic scope" value="Eukaryota"/>
</dbReference>
<dbReference type="InterPro" id="IPR052369">
    <property type="entry name" value="UG_Glycosaminoglycan_Hydrolase"/>
</dbReference>
<evidence type="ECO:0000256" key="1">
    <source>
        <dbReference type="ARBA" id="ARBA00022801"/>
    </source>
</evidence>